<evidence type="ECO:0000256" key="4">
    <source>
        <dbReference type="ARBA" id="ARBA00022490"/>
    </source>
</evidence>
<dbReference type="EMBL" id="LUGG01000047">
    <property type="protein sequence ID" value="OBZ65245.1"/>
    <property type="molecule type" value="Genomic_DNA"/>
</dbReference>
<dbReference type="GO" id="GO:0004144">
    <property type="term" value="F:diacylglycerol O-acyltransferase activity"/>
    <property type="evidence" value="ECO:0007669"/>
    <property type="project" value="InterPro"/>
</dbReference>
<keyword evidence="5" id="KW-0677">Repeat</keyword>
<dbReference type="GO" id="GO:0031267">
    <property type="term" value="F:small GTPase binding"/>
    <property type="evidence" value="ECO:0007669"/>
    <property type="project" value="InterPro"/>
</dbReference>
<dbReference type="InterPro" id="IPR057672">
    <property type="entry name" value="TPR_IPO4/5"/>
</dbReference>
<dbReference type="SMART" id="SM00913">
    <property type="entry name" value="IBN_N"/>
    <property type="match status" value="1"/>
</dbReference>
<evidence type="ECO:0000256" key="2">
    <source>
        <dbReference type="ARBA" id="ARBA00004496"/>
    </source>
</evidence>
<name>A0A1C7LKF2_GRIFR</name>
<feature type="domain" description="Importin N-terminal" evidence="8">
    <location>
        <begin position="27"/>
        <end position="98"/>
    </location>
</feature>
<evidence type="ECO:0000313" key="10">
    <source>
        <dbReference type="Proteomes" id="UP000092993"/>
    </source>
</evidence>
<keyword evidence="6" id="KW-0653">Protein transport</keyword>
<dbReference type="InterPro" id="IPR058584">
    <property type="entry name" value="IMB1_TNPO1-like_TPR"/>
</dbReference>
<reference evidence="9 10" key="1">
    <citation type="submission" date="2016-03" db="EMBL/GenBank/DDBJ databases">
        <title>Whole genome sequencing of Grifola frondosa 9006-11.</title>
        <authorList>
            <person name="Min B."/>
            <person name="Park H."/>
            <person name="Kim J.-G."/>
            <person name="Cho H."/>
            <person name="Oh Y.-L."/>
            <person name="Kong W.-S."/>
            <person name="Choi I.-G."/>
        </authorList>
    </citation>
    <scope>NUCLEOTIDE SEQUENCE [LARGE SCALE GENOMIC DNA]</scope>
    <source>
        <strain evidence="9 10">9006-11</strain>
    </source>
</reference>
<dbReference type="OrthoDB" id="7862313at2759"/>
<dbReference type="Gene3D" id="1.25.10.10">
    <property type="entry name" value="Leucine-rich Repeat Variant"/>
    <property type="match status" value="1"/>
</dbReference>
<dbReference type="InterPro" id="IPR040122">
    <property type="entry name" value="Importin_beta"/>
</dbReference>
<dbReference type="SMART" id="SM01349">
    <property type="entry name" value="TOG"/>
    <property type="match status" value="1"/>
</dbReference>
<evidence type="ECO:0000259" key="8">
    <source>
        <dbReference type="PROSITE" id="PS50166"/>
    </source>
</evidence>
<proteinExistence type="predicted"/>
<sequence>MDPNFVQGLHNLLVQSTSNDTVQLKAATAQLNREFYKNAACVPALASIIASSPEQAVRQLAAVELRKRVMQNSSELWIQVPQDEREQIKAKLPEIVLAEPSNLVRHATARVIASIASLEIPLSQWPQLLPFLQQTCHSPQAVHREVGVYILYTILENIVEGFESHLQEFFKLFEGLLADPESADVRITTVRALGVIAQYIDADDKADIKSFQNLLPAMITVIGQCVETGNETGARQLFDVLETLLILEIPLLGQHIPQLAQFLLACGSNRNFDSEMRVLSLNALNWTVQYKKSKIQAHGLAPAILEGLMPITTEEEPEDADDDAPSRSALRIIDCLATSLPPTQVFPALRQLIQQYFSSADPGHRRGAMLALGVCVEGCSEFMTPLMGQVWPVIEAGLRDQDASVRKASCIAVSCLCEWLEEDCVAKHATLVPVMMQLVNDPVTQRSACTALDALLEILHDVIDQYLQLIMERLAGLLDSAPMEVKTVVIGAIGSAAHASKAKFLPYFAPTMERFQHFLVLTGEGEEQELRGITMDAVGTFAEAVGKDVFRPYFSDMMKQAFLGIELGSARLRECSFLFFGVMSRVFEEEFAPYLPNVIPALIASCQQPEHGEEERLAISNPEVAASFASGSSPANPITVTDESHVNVDVDGEELLDLDKILDVNSTICIEKEIAADTIGTIFASTRRHFLPYIEQCTLELVGLLPHYYDGIRKSATDSLLEIVRTFYELSDPQEWHPGLAVPNPLDPRVKELVGHVMPALVEMYESEDNKKVVSSLCIGLAETINKLGPAFLEGIVGGAPGIEHIGNIAIQVLDQKAICQQDPDQDESEEMPEDQAEYDSILISSAGDLVAALANALGPEFAPAFQTYFPLISKYYKKNRSLSDRSSAIGCLSEIIGGMKSAITPSTEPLLELFYRALSDDESEVQCNAAFASGLLVEHSEVDLSPQFIHLLAALRPLFVVAHDAPTAKLNARDNAVGAVARMIVKNTAALPLDQVLPVFFEALPLKNDFLENRPVFRAVFHLFKTNPRSCVLTWTVFCKCLRTYWTPPAPTSIIYAMSVGELPTASGDSDGEIWQSSGLEDSDSWSRQESWMAKQLEERRNTIGGIDNLWLLLSDAADFNPVCASIYSLRGKVSLDLLTTTIMRQVEKFPRYHQRLTSVGRMFRGPRFEDDPDFDIKNHICIVKLPEPGGKQELEELVGKFIAKDWDLRRPLWESMLVDNYHDDDGAECVLITRGHHTLSDGQGFMISELYVTSYSDDLVEAMNSSARKLCAARRGRLLPSEFHKSLSSLDSLSTNALASPLLRLFLATFFWIAFTLSSLTSFFWSTYQVLHLAIMFLITCWRVEMLTGYQPGRRVTKREFSSSKTFSLQDVKLCQLAFSGPRAGSAVAGLPPDKRLIARSKVGHITLNDVVCSVMADVIGKEIAAKPSDDAPRGRFRRYLDRILPLPIGFFIPISMRSPKDWSMRNELHTHIHECHAELSLLKHSMWPKIWFHIMQWTSQVPALFPVPFALFPTSMPRARNFVRRWVTKPIVELCIQSFPVVLTNVPGPPKKPINVAGIEIIRWAALPLKQVKVQLPIKNELFKAHYC</sequence>
<keyword evidence="4" id="KW-0963">Cytoplasm</keyword>
<dbReference type="GO" id="GO:0045017">
    <property type="term" value="P:glycerolipid biosynthetic process"/>
    <property type="evidence" value="ECO:0007669"/>
    <property type="project" value="InterPro"/>
</dbReference>
<dbReference type="GO" id="GO:0006606">
    <property type="term" value="P:protein import into nucleus"/>
    <property type="evidence" value="ECO:0007669"/>
    <property type="project" value="InterPro"/>
</dbReference>
<dbReference type="GO" id="GO:0005737">
    <property type="term" value="C:cytoplasm"/>
    <property type="evidence" value="ECO:0007669"/>
    <property type="project" value="UniProtKB-SubCell"/>
</dbReference>
<evidence type="ECO:0000313" key="9">
    <source>
        <dbReference type="EMBL" id="OBZ65245.1"/>
    </source>
</evidence>
<dbReference type="InterPro" id="IPR001494">
    <property type="entry name" value="Importin-beta_N"/>
</dbReference>
<dbReference type="Pfam" id="PF03810">
    <property type="entry name" value="IBN_N"/>
    <property type="match status" value="1"/>
</dbReference>
<dbReference type="PANTHER" id="PTHR10527">
    <property type="entry name" value="IMPORTIN BETA"/>
    <property type="match status" value="1"/>
</dbReference>
<keyword evidence="7" id="KW-0539">Nucleus</keyword>
<gene>
    <name evidence="9" type="primary">kap123</name>
    <name evidence="9" type="ORF">A0H81_14732</name>
</gene>
<evidence type="ECO:0000256" key="6">
    <source>
        <dbReference type="ARBA" id="ARBA00022927"/>
    </source>
</evidence>
<dbReference type="Proteomes" id="UP000092993">
    <property type="component" value="Unassembled WGS sequence"/>
</dbReference>
<evidence type="ECO:0000256" key="3">
    <source>
        <dbReference type="ARBA" id="ARBA00022448"/>
    </source>
</evidence>
<dbReference type="Pfam" id="PF25780">
    <property type="entry name" value="TPR_IPO5"/>
    <property type="match status" value="1"/>
</dbReference>
<dbReference type="Pfam" id="PF25574">
    <property type="entry name" value="TPR_IMB1"/>
    <property type="match status" value="1"/>
</dbReference>
<comment type="subcellular location">
    <subcellularLocation>
        <location evidence="2">Cytoplasm</location>
    </subcellularLocation>
    <subcellularLocation>
        <location evidence="1">Nucleus</location>
    </subcellularLocation>
</comment>
<dbReference type="SUPFAM" id="SSF48371">
    <property type="entry name" value="ARM repeat"/>
    <property type="match status" value="2"/>
</dbReference>
<keyword evidence="3" id="KW-0813">Transport</keyword>
<dbReference type="STRING" id="5627.A0A1C7LKF2"/>
<evidence type="ECO:0000256" key="7">
    <source>
        <dbReference type="ARBA" id="ARBA00023242"/>
    </source>
</evidence>
<dbReference type="InterPro" id="IPR004255">
    <property type="entry name" value="O-acyltransferase_WSD1_N"/>
</dbReference>
<dbReference type="InterPro" id="IPR011989">
    <property type="entry name" value="ARM-like"/>
</dbReference>
<dbReference type="PROSITE" id="PS50166">
    <property type="entry name" value="IMPORTIN_B_NT"/>
    <property type="match status" value="1"/>
</dbReference>
<dbReference type="InterPro" id="IPR034085">
    <property type="entry name" value="TOG"/>
</dbReference>
<comment type="caution">
    <text evidence="9">The sequence shown here is derived from an EMBL/GenBank/DDBJ whole genome shotgun (WGS) entry which is preliminary data.</text>
</comment>
<keyword evidence="10" id="KW-1185">Reference proteome</keyword>
<dbReference type="InterPro" id="IPR016024">
    <property type="entry name" value="ARM-type_fold"/>
</dbReference>
<organism evidence="9 10">
    <name type="scientific">Grifola frondosa</name>
    <name type="common">Maitake</name>
    <name type="synonym">Polyporus frondosus</name>
    <dbReference type="NCBI Taxonomy" id="5627"/>
    <lineage>
        <taxon>Eukaryota</taxon>
        <taxon>Fungi</taxon>
        <taxon>Dikarya</taxon>
        <taxon>Basidiomycota</taxon>
        <taxon>Agaricomycotina</taxon>
        <taxon>Agaricomycetes</taxon>
        <taxon>Polyporales</taxon>
        <taxon>Grifolaceae</taxon>
        <taxon>Grifola</taxon>
    </lineage>
</organism>
<accession>A0A1C7LKF2</accession>
<evidence type="ECO:0000256" key="1">
    <source>
        <dbReference type="ARBA" id="ARBA00004123"/>
    </source>
</evidence>
<dbReference type="Pfam" id="PF03007">
    <property type="entry name" value="WS_DGAT_cat"/>
    <property type="match status" value="1"/>
</dbReference>
<evidence type="ECO:0000256" key="5">
    <source>
        <dbReference type="ARBA" id="ARBA00022737"/>
    </source>
</evidence>
<protein>
    <submittedName>
        <fullName evidence="9">Putative importin subunit beta-4</fullName>
    </submittedName>
</protein>